<reference evidence="2 3" key="1">
    <citation type="submission" date="2024-05" db="EMBL/GenBank/DDBJ databases">
        <title>Haplotype-resolved chromosome-level genome assembly of Huyou (Citrus changshanensis).</title>
        <authorList>
            <person name="Miao C."/>
            <person name="Chen W."/>
            <person name="Wu Y."/>
            <person name="Wang L."/>
            <person name="Zhao S."/>
            <person name="Grierson D."/>
            <person name="Xu C."/>
            <person name="Chen K."/>
        </authorList>
    </citation>
    <scope>NUCLEOTIDE SEQUENCE [LARGE SCALE GENOMIC DNA]</scope>
    <source>
        <strain evidence="2">01-14</strain>
        <tissue evidence="2">Leaf</tissue>
    </source>
</reference>
<dbReference type="PANTHER" id="PTHR23272:SF187">
    <property type="entry name" value="AC9 TRANSPOSASE-RELATED"/>
    <property type="match status" value="1"/>
</dbReference>
<evidence type="ECO:0000313" key="3">
    <source>
        <dbReference type="Proteomes" id="UP001428341"/>
    </source>
</evidence>
<accession>A0AAP0QC34</accession>
<evidence type="ECO:0000259" key="1">
    <source>
        <dbReference type="Pfam" id="PF05699"/>
    </source>
</evidence>
<keyword evidence="3" id="KW-1185">Reference proteome</keyword>
<dbReference type="PANTHER" id="PTHR23272">
    <property type="entry name" value="BED FINGER-RELATED"/>
    <property type="match status" value="1"/>
</dbReference>
<dbReference type="Proteomes" id="UP001428341">
    <property type="component" value="Unassembled WGS sequence"/>
</dbReference>
<proteinExistence type="predicted"/>
<protein>
    <recommendedName>
        <fullName evidence="1">HAT C-terminal dimerisation domain-containing protein</fullName>
    </recommendedName>
</protein>
<dbReference type="EMBL" id="JBCGBO010000024">
    <property type="protein sequence ID" value="KAK9181324.1"/>
    <property type="molecule type" value="Genomic_DNA"/>
</dbReference>
<comment type="caution">
    <text evidence="2">The sequence shown here is derived from an EMBL/GenBank/DDBJ whole genome shotgun (WGS) entry which is preliminary data.</text>
</comment>
<gene>
    <name evidence="2" type="ORF">WN944_024461</name>
</gene>
<dbReference type="GO" id="GO:0046983">
    <property type="term" value="F:protein dimerization activity"/>
    <property type="evidence" value="ECO:0007669"/>
    <property type="project" value="InterPro"/>
</dbReference>
<sequence length="99" mass="11555">MEEILRWAILLENNKGKYPILAEVARDFLAIHVSTVASKSTFSTGGRHFSTHRNRLHENTVKALMCTQNWYWTEIRDHEPLKRFVEQIMNAEGVEDPDD</sequence>
<organism evidence="2 3">
    <name type="scientific">Citrus x changshan-huyou</name>
    <dbReference type="NCBI Taxonomy" id="2935761"/>
    <lineage>
        <taxon>Eukaryota</taxon>
        <taxon>Viridiplantae</taxon>
        <taxon>Streptophyta</taxon>
        <taxon>Embryophyta</taxon>
        <taxon>Tracheophyta</taxon>
        <taxon>Spermatophyta</taxon>
        <taxon>Magnoliopsida</taxon>
        <taxon>eudicotyledons</taxon>
        <taxon>Gunneridae</taxon>
        <taxon>Pentapetalae</taxon>
        <taxon>rosids</taxon>
        <taxon>malvids</taxon>
        <taxon>Sapindales</taxon>
        <taxon>Rutaceae</taxon>
        <taxon>Aurantioideae</taxon>
        <taxon>Citrus</taxon>
    </lineage>
</organism>
<dbReference type="InterPro" id="IPR008906">
    <property type="entry name" value="HATC_C_dom"/>
</dbReference>
<dbReference type="Pfam" id="PF05699">
    <property type="entry name" value="Dimer_Tnp_hAT"/>
    <property type="match status" value="1"/>
</dbReference>
<name>A0AAP0QC34_9ROSI</name>
<dbReference type="SUPFAM" id="SSF53098">
    <property type="entry name" value="Ribonuclease H-like"/>
    <property type="match status" value="1"/>
</dbReference>
<evidence type="ECO:0000313" key="2">
    <source>
        <dbReference type="EMBL" id="KAK9181324.1"/>
    </source>
</evidence>
<feature type="domain" description="HAT C-terminal dimerisation" evidence="1">
    <location>
        <begin position="3"/>
        <end position="71"/>
    </location>
</feature>
<dbReference type="InterPro" id="IPR012337">
    <property type="entry name" value="RNaseH-like_sf"/>
</dbReference>
<dbReference type="AlphaFoldDB" id="A0AAP0QC34"/>